<sequence>MGHRGTQCICEICCCGRHKCPHRPKAIEPWGPCVMSEYTAQYHPQCVEPNKVIVPPSNIFASGDPMSGKTTHRNDYVPHPYERPYVQKPIPYKAPCGKMEDSTLYRNEYTAKNCAPSLPVKPLERRMCSAKFDGQPTYRSDYRSWDLPPMRPQKPKQERPNLPKFDAEPVYRREFVPKCIEKLKSYKPENRPTPDEPFRSDTMYRTEYVPRQVEPPAPIKPALYAKSKMPFETLTTNRKDFTPKEMCPNRPFKPQNLLFASADPMSKATTNRTDYKDWGPSYPERGAKPEYKPLEGDQSFDSTYRNDFNEKPICPVVNVKPFEPKRCDAKFDDLTNYRHEYKQWEVPPPKPAKKDEWAPSDAPFDDSTTNRVSYVPHPCVVAPQPITPKPQSWYSGPFDDRTNYRTEYVPKEVCPCCPAGFLPTDDVSPDGYVFDHFDERGHQIYRNVTGDKNTLPLLPVK</sequence>
<dbReference type="AlphaFoldDB" id="A0A074Z9A4"/>
<dbReference type="CTD" id="20325659"/>
<dbReference type="InterPro" id="IPR033336">
    <property type="entry name" value="SAXO1/2"/>
</dbReference>
<organism evidence="3 4">
    <name type="scientific">Opisthorchis viverrini</name>
    <name type="common">Southeast Asian liver fluke</name>
    <dbReference type="NCBI Taxonomy" id="6198"/>
    <lineage>
        <taxon>Eukaryota</taxon>
        <taxon>Metazoa</taxon>
        <taxon>Spiralia</taxon>
        <taxon>Lophotrochozoa</taxon>
        <taxon>Platyhelminthes</taxon>
        <taxon>Trematoda</taxon>
        <taxon>Digenea</taxon>
        <taxon>Opisthorchiida</taxon>
        <taxon>Opisthorchiata</taxon>
        <taxon>Opisthorchiidae</taxon>
        <taxon>Opisthorchis</taxon>
    </lineage>
</organism>
<reference evidence="3 4" key="1">
    <citation type="submission" date="2013-11" db="EMBL/GenBank/DDBJ databases">
        <title>Opisthorchis viverrini - life in the bile duct.</title>
        <authorList>
            <person name="Young N.D."/>
            <person name="Nagarajan N."/>
            <person name="Lin S.J."/>
            <person name="Korhonen P.K."/>
            <person name="Jex A.R."/>
            <person name="Hall R.S."/>
            <person name="Safavi-Hemami H."/>
            <person name="Kaewkong W."/>
            <person name="Bertrand D."/>
            <person name="Gao S."/>
            <person name="Seet Q."/>
            <person name="Wongkham S."/>
            <person name="Teh B.T."/>
            <person name="Wongkham C."/>
            <person name="Intapan P.M."/>
            <person name="Maleewong W."/>
            <person name="Yang X."/>
            <person name="Hu M."/>
            <person name="Wang Z."/>
            <person name="Hofmann A."/>
            <person name="Sternberg P.W."/>
            <person name="Tan P."/>
            <person name="Wang J."/>
            <person name="Gasser R.B."/>
        </authorList>
    </citation>
    <scope>NUCLEOTIDE SEQUENCE [LARGE SCALE GENOMIC DNA]</scope>
</reference>
<dbReference type="PANTHER" id="PTHR31516">
    <property type="entry name" value="STABILIZER OF AXONEMAL MICROTUBULES 2"/>
    <property type="match status" value="1"/>
</dbReference>
<accession>A0A074Z9A4</accession>
<evidence type="ECO:0000256" key="2">
    <source>
        <dbReference type="SAM" id="MobiDB-lite"/>
    </source>
</evidence>
<name>A0A074Z9A4_OPIVI</name>
<protein>
    <recommendedName>
        <fullName evidence="5">Stabilizer of axonemal microtubules 2</fullName>
    </recommendedName>
</protein>
<keyword evidence="4" id="KW-1185">Reference proteome</keyword>
<proteinExistence type="inferred from homology"/>
<evidence type="ECO:0000313" key="3">
    <source>
        <dbReference type="EMBL" id="KER19825.1"/>
    </source>
</evidence>
<dbReference type="KEGG" id="ovi:T265_11491"/>
<dbReference type="EMBL" id="KL597132">
    <property type="protein sequence ID" value="KER19825.1"/>
    <property type="molecule type" value="Genomic_DNA"/>
</dbReference>
<evidence type="ECO:0000313" key="4">
    <source>
        <dbReference type="Proteomes" id="UP000054324"/>
    </source>
</evidence>
<dbReference type="GO" id="GO:0005814">
    <property type="term" value="C:centriole"/>
    <property type="evidence" value="ECO:0007669"/>
    <property type="project" value="TreeGrafter"/>
</dbReference>
<feature type="compositionally biased region" description="Basic and acidic residues" evidence="2">
    <location>
        <begin position="285"/>
        <end position="295"/>
    </location>
</feature>
<dbReference type="RefSeq" id="XP_009176424.1">
    <property type="nucleotide sequence ID" value="XM_009178160.1"/>
</dbReference>
<gene>
    <name evidence="3" type="ORF">T265_11491</name>
</gene>
<feature type="region of interest" description="Disordered" evidence="2">
    <location>
        <begin position="140"/>
        <end position="163"/>
    </location>
</feature>
<dbReference type="Pfam" id="PF05217">
    <property type="entry name" value="SAXO1-2"/>
    <property type="match status" value="1"/>
</dbReference>
<dbReference type="GeneID" id="20325659"/>
<dbReference type="Proteomes" id="UP000054324">
    <property type="component" value="Unassembled WGS sequence"/>
</dbReference>
<dbReference type="GO" id="GO:0008017">
    <property type="term" value="F:microtubule binding"/>
    <property type="evidence" value="ECO:0007669"/>
    <property type="project" value="InterPro"/>
</dbReference>
<dbReference type="PANTHER" id="PTHR31516:SF17">
    <property type="entry name" value="STABILIZER OF AXONEMAL MICROTUBULES 2"/>
    <property type="match status" value="1"/>
</dbReference>
<evidence type="ECO:0008006" key="5">
    <source>
        <dbReference type="Google" id="ProtNLM"/>
    </source>
</evidence>
<evidence type="ECO:0000256" key="1">
    <source>
        <dbReference type="ARBA" id="ARBA00008738"/>
    </source>
</evidence>
<dbReference type="GO" id="GO:0005879">
    <property type="term" value="C:axonemal microtubule"/>
    <property type="evidence" value="ECO:0007669"/>
    <property type="project" value="TreeGrafter"/>
</dbReference>
<dbReference type="OrthoDB" id="365640at2759"/>
<dbReference type="GO" id="GO:0036126">
    <property type="term" value="C:sperm flagellum"/>
    <property type="evidence" value="ECO:0007669"/>
    <property type="project" value="TreeGrafter"/>
</dbReference>
<feature type="region of interest" description="Disordered" evidence="2">
    <location>
        <begin position="268"/>
        <end position="297"/>
    </location>
</feature>
<dbReference type="STRING" id="6198.A0A074Z9A4"/>
<comment type="similarity">
    <text evidence="1">Belongs to the FAM154 family.</text>
</comment>
<dbReference type="GO" id="GO:0036064">
    <property type="term" value="C:ciliary basal body"/>
    <property type="evidence" value="ECO:0007669"/>
    <property type="project" value="TreeGrafter"/>
</dbReference>